<protein>
    <recommendedName>
        <fullName evidence="3">Transposable element Tc3 transposase</fullName>
    </recommendedName>
</protein>
<evidence type="ECO:0008006" key="3">
    <source>
        <dbReference type="Google" id="ProtNLM"/>
    </source>
</evidence>
<dbReference type="PANTHER" id="PTHR47326">
    <property type="entry name" value="TRANSPOSABLE ELEMENT TC3 TRANSPOSASE-LIKE PROTEIN"/>
    <property type="match status" value="1"/>
</dbReference>
<name>A0ABY6KI36_9ARAC</name>
<dbReference type="PANTHER" id="PTHR47326:SF1">
    <property type="entry name" value="HTH PSQ-TYPE DOMAIN-CONTAINING PROTEIN"/>
    <property type="match status" value="1"/>
</dbReference>
<feature type="non-terminal residue" evidence="1">
    <location>
        <position position="213"/>
    </location>
</feature>
<dbReference type="EMBL" id="CP092867">
    <property type="protein sequence ID" value="UYV68504.1"/>
    <property type="molecule type" value="Genomic_DNA"/>
</dbReference>
<gene>
    <name evidence="1" type="ORF">LAZ67_5004531</name>
</gene>
<organism evidence="1 2">
    <name type="scientific">Cordylochernes scorpioides</name>
    <dbReference type="NCBI Taxonomy" id="51811"/>
    <lineage>
        <taxon>Eukaryota</taxon>
        <taxon>Metazoa</taxon>
        <taxon>Ecdysozoa</taxon>
        <taxon>Arthropoda</taxon>
        <taxon>Chelicerata</taxon>
        <taxon>Arachnida</taxon>
        <taxon>Pseudoscorpiones</taxon>
        <taxon>Cheliferoidea</taxon>
        <taxon>Chernetidae</taxon>
        <taxon>Cordylochernes</taxon>
    </lineage>
</organism>
<dbReference type="InterPro" id="IPR036397">
    <property type="entry name" value="RNaseH_sf"/>
</dbReference>
<dbReference type="Proteomes" id="UP001235939">
    <property type="component" value="Chromosome 05"/>
</dbReference>
<evidence type="ECO:0000313" key="2">
    <source>
        <dbReference type="Proteomes" id="UP001235939"/>
    </source>
</evidence>
<sequence>MCYMGFPTTDIDENWLSNVLWTDEAHLSLNGEVNTQNICIWASETLGFLQKCHFISPELQFGFCILQDRQALSEIIFMQDGGLPHISRSAEQLLKDTFGEDRVISRHFIYQWPPKSTDLTPCDFWLWGYIKSRVYRCRPTTLTMLKASIRWHVLSISTDMLFNAVQSVIYHLKAVFVNEGRHIEQDYDLIQERRQLPHKDLHMGDRVTVEVLR</sequence>
<accession>A0ABY6KI36</accession>
<evidence type="ECO:0000313" key="1">
    <source>
        <dbReference type="EMBL" id="UYV68504.1"/>
    </source>
</evidence>
<keyword evidence="2" id="KW-1185">Reference proteome</keyword>
<dbReference type="Gene3D" id="3.30.420.10">
    <property type="entry name" value="Ribonuclease H-like superfamily/Ribonuclease H"/>
    <property type="match status" value="1"/>
</dbReference>
<proteinExistence type="predicted"/>
<reference evidence="1 2" key="1">
    <citation type="submission" date="2022-01" db="EMBL/GenBank/DDBJ databases">
        <title>A chromosomal length assembly of Cordylochernes scorpioides.</title>
        <authorList>
            <person name="Zeh D."/>
            <person name="Zeh J."/>
        </authorList>
    </citation>
    <scope>NUCLEOTIDE SEQUENCE [LARGE SCALE GENOMIC DNA]</scope>
    <source>
        <strain evidence="1">IN4F17</strain>
        <tissue evidence="1">Whole Body</tissue>
    </source>
</reference>